<dbReference type="EMBL" id="CM017705">
    <property type="protein sequence ID" value="TYG70306.1"/>
    <property type="molecule type" value="Genomic_DNA"/>
</dbReference>
<feature type="non-terminal residue" evidence="2">
    <location>
        <position position="1"/>
    </location>
</feature>
<dbReference type="Pfam" id="PF17921">
    <property type="entry name" value="Integrase_H2C2"/>
    <property type="match status" value="1"/>
</dbReference>
<feature type="domain" description="Integrase zinc-binding" evidence="1">
    <location>
        <begin position="48"/>
        <end position="99"/>
    </location>
</feature>
<dbReference type="AlphaFoldDB" id="A0A5D2CQJ7"/>
<accession>A0A5D2CQJ7</accession>
<organism evidence="2 3">
    <name type="scientific">Gossypium darwinii</name>
    <name type="common">Darwin's cotton</name>
    <name type="synonym">Gossypium barbadense var. darwinii</name>
    <dbReference type="NCBI Taxonomy" id="34276"/>
    <lineage>
        <taxon>Eukaryota</taxon>
        <taxon>Viridiplantae</taxon>
        <taxon>Streptophyta</taxon>
        <taxon>Embryophyta</taxon>
        <taxon>Tracheophyta</taxon>
        <taxon>Spermatophyta</taxon>
        <taxon>Magnoliopsida</taxon>
        <taxon>eudicotyledons</taxon>
        <taxon>Gunneridae</taxon>
        <taxon>Pentapetalae</taxon>
        <taxon>rosids</taxon>
        <taxon>malvids</taxon>
        <taxon>Malvales</taxon>
        <taxon>Malvaceae</taxon>
        <taxon>Malvoideae</taxon>
        <taxon>Gossypium</taxon>
    </lineage>
</organism>
<dbReference type="Proteomes" id="UP000323506">
    <property type="component" value="Chromosome D05"/>
</dbReference>
<name>A0A5D2CQJ7_GOSDA</name>
<evidence type="ECO:0000313" key="2">
    <source>
        <dbReference type="EMBL" id="TYG70306.1"/>
    </source>
</evidence>
<keyword evidence="3" id="KW-1185">Reference proteome</keyword>
<protein>
    <recommendedName>
        <fullName evidence="1">Integrase zinc-binding domain-containing protein</fullName>
    </recommendedName>
</protein>
<reference evidence="2 3" key="1">
    <citation type="submission" date="2019-06" db="EMBL/GenBank/DDBJ databases">
        <title>WGS assembly of Gossypium darwinii.</title>
        <authorList>
            <person name="Chen Z.J."/>
            <person name="Sreedasyam A."/>
            <person name="Ando A."/>
            <person name="Song Q."/>
            <person name="De L."/>
            <person name="Hulse-Kemp A."/>
            <person name="Ding M."/>
            <person name="Ye W."/>
            <person name="Kirkbride R."/>
            <person name="Jenkins J."/>
            <person name="Plott C."/>
            <person name="Lovell J."/>
            <person name="Lin Y.-M."/>
            <person name="Vaughn R."/>
            <person name="Liu B."/>
            <person name="Li W."/>
            <person name="Simpson S."/>
            <person name="Scheffler B."/>
            <person name="Saski C."/>
            <person name="Grover C."/>
            <person name="Hu G."/>
            <person name="Conover J."/>
            <person name="Carlson J."/>
            <person name="Shu S."/>
            <person name="Boston L."/>
            <person name="Williams M."/>
            <person name="Peterson D."/>
            <person name="Mcgee K."/>
            <person name="Jones D."/>
            <person name="Wendel J."/>
            <person name="Stelly D."/>
            <person name="Grimwood J."/>
            <person name="Schmutz J."/>
        </authorList>
    </citation>
    <scope>NUCLEOTIDE SEQUENCE [LARGE SCALE GENOMIC DNA]</scope>
    <source>
        <strain evidence="2">1808015.09</strain>
    </source>
</reference>
<dbReference type="PANTHER" id="PTHR48475:SF2">
    <property type="entry name" value="RIBONUCLEASE H"/>
    <property type="match status" value="1"/>
</dbReference>
<dbReference type="InterPro" id="IPR041588">
    <property type="entry name" value="Integrase_H2C2"/>
</dbReference>
<dbReference type="PANTHER" id="PTHR48475">
    <property type="entry name" value="RIBONUCLEASE H"/>
    <property type="match status" value="1"/>
</dbReference>
<dbReference type="Gene3D" id="1.10.340.70">
    <property type="match status" value="1"/>
</dbReference>
<gene>
    <name evidence="2" type="ORF">ES288_D05G302800v1</name>
</gene>
<sequence>SFLSGEKILEDQKEYNEITRVASRYTLIDVVLHKKGFFRPLLKCLRPSKVKYVLVEVYEGIYGHHLGEKALTQQIQQQWYYWPLMQNDAIEYVAKCKPC</sequence>
<proteinExistence type="predicted"/>
<evidence type="ECO:0000313" key="3">
    <source>
        <dbReference type="Proteomes" id="UP000323506"/>
    </source>
</evidence>
<evidence type="ECO:0000259" key="1">
    <source>
        <dbReference type="Pfam" id="PF17921"/>
    </source>
</evidence>